<sequence>MQTNSLSTVRPDRLPLPDREKEEGTEAFDFGLAPVKGKTGRQ</sequence>
<protein>
    <submittedName>
        <fullName evidence="2">Uncharacterized protein</fullName>
    </submittedName>
</protein>
<reference evidence="2 3" key="1">
    <citation type="submission" date="2018-06" db="EMBL/GenBank/DDBJ databases">
        <authorList>
            <consortium name="Pathogen Informatics"/>
            <person name="Doyle S."/>
        </authorList>
    </citation>
    <scope>NUCLEOTIDE SEQUENCE [LARGE SCALE GENOMIC DNA]</scope>
    <source>
        <strain evidence="2 3">NCTC13067</strain>
    </source>
</reference>
<gene>
    <name evidence="2" type="ORF">NCTC13067_01670</name>
</gene>
<evidence type="ECO:0000256" key="1">
    <source>
        <dbReference type="SAM" id="MobiDB-lite"/>
    </source>
</evidence>
<feature type="compositionally biased region" description="Basic and acidic residues" evidence="1">
    <location>
        <begin position="10"/>
        <end position="24"/>
    </location>
</feature>
<dbReference type="Proteomes" id="UP000255469">
    <property type="component" value="Unassembled WGS sequence"/>
</dbReference>
<organism evidence="2 3">
    <name type="scientific">Prevotella denticola</name>
    <dbReference type="NCBI Taxonomy" id="28129"/>
    <lineage>
        <taxon>Bacteria</taxon>
        <taxon>Pseudomonadati</taxon>
        <taxon>Bacteroidota</taxon>
        <taxon>Bacteroidia</taxon>
        <taxon>Bacteroidales</taxon>
        <taxon>Prevotellaceae</taxon>
        <taxon>Prevotella</taxon>
    </lineage>
</organism>
<accession>A0A379EBN4</accession>
<dbReference type="EMBL" id="UGTM01000002">
    <property type="protein sequence ID" value="SUB93818.1"/>
    <property type="molecule type" value="Genomic_DNA"/>
</dbReference>
<evidence type="ECO:0000313" key="2">
    <source>
        <dbReference type="EMBL" id="SUB93818.1"/>
    </source>
</evidence>
<evidence type="ECO:0000313" key="3">
    <source>
        <dbReference type="Proteomes" id="UP000255469"/>
    </source>
</evidence>
<dbReference type="AlphaFoldDB" id="A0A379EBN4"/>
<feature type="region of interest" description="Disordered" evidence="1">
    <location>
        <begin position="1"/>
        <end position="42"/>
    </location>
</feature>
<name>A0A379EBN4_9BACT</name>
<proteinExistence type="predicted"/>